<evidence type="ECO:0000256" key="3">
    <source>
        <dbReference type="ARBA" id="ARBA00009734"/>
    </source>
</evidence>
<dbReference type="EMBL" id="JAAAIN010000017">
    <property type="protein sequence ID" value="KAG0322882.1"/>
    <property type="molecule type" value="Genomic_DNA"/>
</dbReference>
<accession>A0A9P6RM92</accession>
<dbReference type="Pfam" id="PF07955">
    <property type="entry name" value="DUF1687"/>
    <property type="match status" value="1"/>
</dbReference>
<keyword evidence="6" id="KW-0496">Mitochondrion</keyword>
<evidence type="ECO:0000313" key="8">
    <source>
        <dbReference type="Proteomes" id="UP000823405"/>
    </source>
</evidence>
<dbReference type="PROSITE" id="PS51353">
    <property type="entry name" value="ARSC"/>
    <property type="match status" value="1"/>
</dbReference>
<evidence type="ECO:0000256" key="5">
    <source>
        <dbReference type="ARBA" id="ARBA00023002"/>
    </source>
</evidence>
<dbReference type="OrthoDB" id="59229at2759"/>
<dbReference type="InterPro" id="IPR006660">
    <property type="entry name" value="Arsenate_reductase-like"/>
</dbReference>
<proteinExistence type="inferred from homology"/>
<evidence type="ECO:0000256" key="6">
    <source>
        <dbReference type="ARBA" id="ARBA00023128"/>
    </source>
</evidence>
<comment type="subcellular location">
    <subcellularLocation>
        <location evidence="2">Mitochondrion</location>
    </subcellularLocation>
</comment>
<gene>
    <name evidence="7" type="ORF">BGZ97_003036</name>
</gene>
<keyword evidence="4" id="KW-0809">Transit peptide</keyword>
<dbReference type="GO" id="GO:0005739">
    <property type="term" value="C:mitochondrion"/>
    <property type="evidence" value="ECO:0007669"/>
    <property type="project" value="UniProtKB-SubCell"/>
</dbReference>
<reference evidence="7" key="1">
    <citation type="journal article" date="2020" name="Fungal Divers.">
        <title>Resolving the Mortierellaceae phylogeny through synthesis of multi-gene phylogenetics and phylogenomics.</title>
        <authorList>
            <person name="Vandepol N."/>
            <person name="Liber J."/>
            <person name="Desiro A."/>
            <person name="Na H."/>
            <person name="Kennedy M."/>
            <person name="Barry K."/>
            <person name="Grigoriev I.V."/>
            <person name="Miller A.N."/>
            <person name="O'Donnell K."/>
            <person name="Stajich J.E."/>
            <person name="Bonito G."/>
        </authorList>
    </citation>
    <scope>NUCLEOTIDE SEQUENCE</scope>
    <source>
        <strain evidence="7">NVP60</strain>
    </source>
</reference>
<dbReference type="InterPro" id="IPR012882">
    <property type="entry name" value="Fmp46"/>
</dbReference>
<dbReference type="SUPFAM" id="SSF52833">
    <property type="entry name" value="Thioredoxin-like"/>
    <property type="match status" value="1"/>
</dbReference>
<comment type="caution">
    <text evidence="7">The sequence shown here is derived from an EMBL/GenBank/DDBJ whole genome shotgun (WGS) entry which is preliminary data.</text>
</comment>
<name>A0A9P6RM92_9FUNG</name>
<keyword evidence="5" id="KW-0560">Oxidoreductase</keyword>
<keyword evidence="8" id="KW-1185">Reference proteome</keyword>
<comment type="function">
    <text evidence="1">Putative mitochondrial redox protein which could be involved in the reduction of small toxic molecules.</text>
</comment>
<organism evidence="7 8">
    <name type="scientific">Linnemannia gamsii</name>
    <dbReference type="NCBI Taxonomy" id="64522"/>
    <lineage>
        <taxon>Eukaryota</taxon>
        <taxon>Fungi</taxon>
        <taxon>Fungi incertae sedis</taxon>
        <taxon>Mucoromycota</taxon>
        <taxon>Mortierellomycotina</taxon>
        <taxon>Mortierellomycetes</taxon>
        <taxon>Mortierellales</taxon>
        <taxon>Mortierellaceae</taxon>
        <taxon>Linnemannia</taxon>
    </lineage>
</organism>
<dbReference type="PANTHER" id="PTHR28071:SF1">
    <property type="entry name" value="REDOX PROTEIN FMP46, MITOCHONDRIAL-RELATED"/>
    <property type="match status" value="1"/>
</dbReference>
<sequence length="134" mass="14492">MSFRLPKFPMLTLFHNPASKVSTQALALLRQASVTHKFDIDLIESTTTAPTHQQVSSIVEYLGEGSVAKGCSEILDTAQGAPKASTVAEVRKILDANPGYLRRPLVVDWNKGKAVVADPASRVSEMVKNVGDEE</sequence>
<dbReference type="PANTHER" id="PTHR28071">
    <property type="entry name" value="REDOX PROTEIN FMP46, MITOCHONDRIAL-RELATED"/>
    <property type="match status" value="1"/>
</dbReference>
<dbReference type="AlphaFoldDB" id="A0A9P6RM92"/>
<dbReference type="GO" id="GO:0016491">
    <property type="term" value="F:oxidoreductase activity"/>
    <property type="evidence" value="ECO:0007669"/>
    <property type="project" value="UniProtKB-KW"/>
</dbReference>
<comment type="similarity">
    <text evidence="3">Belongs to the FMP46 family.</text>
</comment>
<evidence type="ECO:0000256" key="4">
    <source>
        <dbReference type="ARBA" id="ARBA00022946"/>
    </source>
</evidence>
<dbReference type="InterPro" id="IPR036249">
    <property type="entry name" value="Thioredoxin-like_sf"/>
</dbReference>
<evidence type="ECO:0000256" key="1">
    <source>
        <dbReference type="ARBA" id="ARBA00002963"/>
    </source>
</evidence>
<protein>
    <recommendedName>
        <fullName evidence="9">Thioredoxin-like protein</fullName>
    </recommendedName>
</protein>
<dbReference type="Proteomes" id="UP000823405">
    <property type="component" value="Unassembled WGS sequence"/>
</dbReference>
<evidence type="ECO:0008006" key="9">
    <source>
        <dbReference type="Google" id="ProtNLM"/>
    </source>
</evidence>
<dbReference type="Gene3D" id="3.40.30.10">
    <property type="entry name" value="Glutaredoxin"/>
    <property type="match status" value="1"/>
</dbReference>
<evidence type="ECO:0000313" key="7">
    <source>
        <dbReference type="EMBL" id="KAG0322882.1"/>
    </source>
</evidence>
<evidence type="ECO:0000256" key="2">
    <source>
        <dbReference type="ARBA" id="ARBA00004173"/>
    </source>
</evidence>